<dbReference type="Proteomes" id="UP001305779">
    <property type="component" value="Unassembled WGS sequence"/>
</dbReference>
<keyword evidence="2" id="KW-1185">Reference proteome</keyword>
<dbReference type="EMBL" id="JAXOVC010000008">
    <property type="protein sequence ID" value="KAK4498409.1"/>
    <property type="molecule type" value="Genomic_DNA"/>
</dbReference>
<evidence type="ECO:0000313" key="2">
    <source>
        <dbReference type="Proteomes" id="UP001305779"/>
    </source>
</evidence>
<accession>A0ABR0EAE1</accession>
<comment type="caution">
    <text evidence="1">The sequence shown here is derived from an EMBL/GenBank/DDBJ whole genome shotgun (WGS) entry which is preliminary data.</text>
</comment>
<proteinExistence type="predicted"/>
<name>A0ABR0EAE1_ZASCE</name>
<dbReference type="PANTHER" id="PTHR47784">
    <property type="entry name" value="STEROL UPTAKE CONTROL PROTEIN 2"/>
    <property type="match status" value="1"/>
</dbReference>
<dbReference type="InterPro" id="IPR053157">
    <property type="entry name" value="Sterol_Uptake_Regulator"/>
</dbReference>
<evidence type="ECO:0000313" key="1">
    <source>
        <dbReference type="EMBL" id="KAK4498409.1"/>
    </source>
</evidence>
<dbReference type="PANTHER" id="PTHR47784:SF9">
    <property type="entry name" value="ZN(II)2CYS6 TRANSCRIPTION FACTOR (EUROFUNG)"/>
    <property type="match status" value="1"/>
</dbReference>
<gene>
    <name evidence="1" type="ORF">PRZ48_011067</name>
</gene>
<organism evidence="1 2">
    <name type="scientific">Zasmidium cellare</name>
    <name type="common">Wine cellar mold</name>
    <name type="synonym">Racodium cellare</name>
    <dbReference type="NCBI Taxonomy" id="395010"/>
    <lineage>
        <taxon>Eukaryota</taxon>
        <taxon>Fungi</taxon>
        <taxon>Dikarya</taxon>
        <taxon>Ascomycota</taxon>
        <taxon>Pezizomycotina</taxon>
        <taxon>Dothideomycetes</taxon>
        <taxon>Dothideomycetidae</taxon>
        <taxon>Mycosphaerellales</taxon>
        <taxon>Mycosphaerellaceae</taxon>
        <taxon>Zasmidium</taxon>
    </lineage>
</organism>
<sequence length="319" mass="36007">MTILLQALAVTSEKHVELNDFESLIRAHALESLNHFATCDRSWLKSPAVQVAMQRSSTQLVPNRAYLLHAILAISAAHLAFYRPPGQSSVYWMASRAHFQHSLIEFTERMQADIDEQDADALFFASLIHAMLAFMFSPLPLSVAQEESRPGWVLSMRGTHLLFTMPTVVDRLSQGRWATVVEEHKTWHRQARLAAACASSSRTSNATAALLQYCNSLPESRREGYLERVQTLRMMELETATSQSIGGLASFITEAPREYILQVKSQDEVALLLLLRWCGLFSRVDQWWVSRAATSEYGRLYAYLARNGSEEVQAILNVM</sequence>
<reference evidence="1 2" key="1">
    <citation type="journal article" date="2023" name="G3 (Bethesda)">
        <title>A chromosome-level genome assembly of Zasmidium syzygii isolated from banana leaves.</title>
        <authorList>
            <person name="van Westerhoven A.C."/>
            <person name="Mehrabi R."/>
            <person name="Talebi R."/>
            <person name="Steentjes M.B.F."/>
            <person name="Corcolon B."/>
            <person name="Chong P.A."/>
            <person name="Kema G.H.J."/>
            <person name="Seidl M.F."/>
        </authorList>
    </citation>
    <scope>NUCLEOTIDE SEQUENCE [LARGE SCALE GENOMIC DNA]</scope>
    <source>
        <strain evidence="1 2">P124</strain>
    </source>
</reference>
<protein>
    <submittedName>
        <fullName evidence="1">Uncharacterized protein</fullName>
    </submittedName>
</protein>